<organism evidence="2 3">
    <name type="scientific">Nonomuraea helvata</name>
    <dbReference type="NCBI Taxonomy" id="37484"/>
    <lineage>
        <taxon>Bacteria</taxon>
        <taxon>Bacillati</taxon>
        <taxon>Actinomycetota</taxon>
        <taxon>Actinomycetes</taxon>
        <taxon>Streptosporangiales</taxon>
        <taxon>Streptosporangiaceae</taxon>
        <taxon>Nonomuraea</taxon>
    </lineage>
</organism>
<gene>
    <name evidence="2" type="ORF">ACFFSA_36150</name>
</gene>
<evidence type="ECO:0000313" key="3">
    <source>
        <dbReference type="Proteomes" id="UP001589532"/>
    </source>
</evidence>
<proteinExistence type="predicted"/>
<dbReference type="RefSeq" id="WP_344988535.1">
    <property type="nucleotide sequence ID" value="NZ_BAAAXV010000002.1"/>
</dbReference>
<evidence type="ECO:0000313" key="2">
    <source>
        <dbReference type="EMBL" id="MFB9628541.1"/>
    </source>
</evidence>
<protein>
    <submittedName>
        <fullName evidence="2">Uncharacterized protein</fullName>
    </submittedName>
</protein>
<sequence>MRKIWTLAGMAATAAIIASTGAAPATAAAAPTATPAAAAALATSSDAPTKATSVKTRVYSHRTDLGTLQMRYGKYKNKTWIWARIEKPTKLANDKYEITISAQSNYLHKNISGTSYTKAFEAKDGVKYYVCIAKIGAATCTGNSLSWVY</sequence>
<comment type="caution">
    <text evidence="2">The sequence shown here is derived from an EMBL/GenBank/DDBJ whole genome shotgun (WGS) entry which is preliminary data.</text>
</comment>
<feature type="signal peptide" evidence="1">
    <location>
        <begin position="1"/>
        <end position="27"/>
    </location>
</feature>
<evidence type="ECO:0000256" key="1">
    <source>
        <dbReference type="SAM" id="SignalP"/>
    </source>
</evidence>
<accession>A0ABV5SDN1</accession>
<reference evidence="2 3" key="1">
    <citation type="submission" date="2024-09" db="EMBL/GenBank/DDBJ databases">
        <authorList>
            <person name="Sun Q."/>
            <person name="Mori K."/>
        </authorList>
    </citation>
    <scope>NUCLEOTIDE SEQUENCE [LARGE SCALE GENOMIC DNA]</scope>
    <source>
        <strain evidence="2 3">JCM 3143</strain>
    </source>
</reference>
<keyword evidence="1" id="KW-0732">Signal</keyword>
<dbReference type="Proteomes" id="UP001589532">
    <property type="component" value="Unassembled WGS sequence"/>
</dbReference>
<dbReference type="EMBL" id="JBHMBW010000047">
    <property type="protein sequence ID" value="MFB9628541.1"/>
    <property type="molecule type" value="Genomic_DNA"/>
</dbReference>
<feature type="chain" id="PRO_5046397706" evidence="1">
    <location>
        <begin position="28"/>
        <end position="149"/>
    </location>
</feature>
<keyword evidence="3" id="KW-1185">Reference proteome</keyword>
<name>A0ABV5SDN1_9ACTN</name>